<feature type="domain" description="Transposase IS116/IS110/IS902 C-terminal" evidence="2">
    <location>
        <begin position="212"/>
        <end position="287"/>
    </location>
</feature>
<proteinExistence type="predicted"/>
<evidence type="ECO:0000259" key="2">
    <source>
        <dbReference type="Pfam" id="PF02371"/>
    </source>
</evidence>
<accession>A0A562LQB5</accession>
<dbReference type="GO" id="GO:0006313">
    <property type="term" value="P:DNA transposition"/>
    <property type="evidence" value="ECO:0007669"/>
    <property type="project" value="InterPro"/>
</dbReference>
<dbReference type="RefSeq" id="WP_145628784.1">
    <property type="nucleotide sequence ID" value="NZ_CP088014.1"/>
</dbReference>
<evidence type="ECO:0000259" key="1">
    <source>
        <dbReference type="Pfam" id="PF01548"/>
    </source>
</evidence>
<gene>
    <name evidence="3" type="ORF">IQ17_00848</name>
</gene>
<evidence type="ECO:0000313" key="3">
    <source>
        <dbReference type="EMBL" id="TWI09768.1"/>
    </source>
</evidence>
<organism evidence="3 4">
    <name type="scientific">Bradyrhizobium daqingense</name>
    <dbReference type="NCBI Taxonomy" id="993502"/>
    <lineage>
        <taxon>Bacteria</taxon>
        <taxon>Pseudomonadati</taxon>
        <taxon>Pseudomonadota</taxon>
        <taxon>Alphaproteobacteria</taxon>
        <taxon>Hyphomicrobiales</taxon>
        <taxon>Nitrobacteraceae</taxon>
        <taxon>Bradyrhizobium</taxon>
    </lineage>
</organism>
<dbReference type="GO" id="GO:0003677">
    <property type="term" value="F:DNA binding"/>
    <property type="evidence" value="ECO:0007669"/>
    <property type="project" value="InterPro"/>
</dbReference>
<dbReference type="InterPro" id="IPR003346">
    <property type="entry name" value="Transposase_20"/>
</dbReference>
<dbReference type="Pfam" id="PF01548">
    <property type="entry name" value="DEDD_Tnp_IS110"/>
    <property type="match status" value="1"/>
</dbReference>
<comment type="caution">
    <text evidence="3">The sequence shown here is derived from an EMBL/GenBank/DDBJ whole genome shotgun (WGS) entry which is preliminary data.</text>
</comment>
<dbReference type="Pfam" id="PF02371">
    <property type="entry name" value="Transposase_20"/>
    <property type="match status" value="1"/>
</dbReference>
<evidence type="ECO:0000313" key="4">
    <source>
        <dbReference type="Proteomes" id="UP000317176"/>
    </source>
</evidence>
<feature type="domain" description="Transposase IS110-like N-terminal" evidence="1">
    <location>
        <begin position="5"/>
        <end position="150"/>
    </location>
</feature>
<sequence>MDQYAGIDVSLESSSVCLVDGSGKILRETKVASEPAALIAWFRSLGQQPERIGLEAGPLSQWLYAGLRDAGLAVELLETRHVREAFKSMPVKTDRNDARRIAQLMRLGWFRPVHCKSVAAQETRTILTARKLLQSKLRDVENSLRGILRGFGLKVGATTERTFAGRIRELVTGHPGLELVASALLQAHAVLLREFKSLDKHTQKLAKAHPSAKLLMTTPSVGPIVALTYAAAIDDPKRFRSSKATGAHFGLTPKKYQSGETDYTGRISKIGDASVREALYQAAHVMLTKPVKNCSALKSWAMRISKRAGMRKAKVALARKLAVILHRMLADAKPFNPMAKAI</sequence>
<dbReference type="GO" id="GO:0004803">
    <property type="term" value="F:transposase activity"/>
    <property type="evidence" value="ECO:0007669"/>
    <property type="project" value="InterPro"/>
</dbReference>
<dbReference type="OrthoDB" id="7410629at2"/>
<dbReference type="PANTHER" id="PTHR33055">
    <property type="entry name" value="TRANSPOSASE FOR INSERTION SEQUENCE ELEMENT IS1111A"/>
    <property type="match status" value="1"/>
</dbReference>
<dbReference type="PANTHER" id="PTHR33055:SF3">
    <property type="entry name" value="PUTATIVE TRANSPOSASE FOR IS117-RELATED"/>
    <property type="match status" value="1"/>
</dbReference>
<reference evidence="3 4" key="1">
    <citation type="journal article" date="2015" name="Stand. Genomic Sci.">
        <title>Genomic Encyclopedia of Bacterial and Archaeal Type Strains, Phase III: the genomes of soil and plant-associated and newly described type strains.</title>
        <authorList>
            <person name="Whitman W.B."/>
            <person name="Woyke T."/>
            <person name="Klenk H.P."/>
            <person name="Zhou Y."/>
            <person name="Lilburn T.G."/>
            <person name="Beck B.J."/>
            <person name="De Vos P."/>
            <person name="Vandamme P."/>
            <person name="Eisen J.A."/>
            <person name="Garrity G."/>
            <person name="Hugenholtz P."/>
            <person name="Kyrpides N.C."/>
        </authorList>
    </citation>
    <scope>NUCLEOTIDE SEQUENCE [LARGE SCALE GENOMIC DNA]</scope>
    <source>
        <strain evidence="3 4">CGMCC 1.10947</strain>
    </source>
</reference>
<name>A0A562LQB5_9BRAD</name>
<dbReference type="InterPro" id="IPR047650">
    <property type="entry name" value="Transpos_IS110"/>
</dbReference>
<protein>
    <submittedName>
        <fullName evidence="3">Transposase</fullName>
    </submittedName>
</protein>
<dbReference type="NCBIfam" id="NF033542">
    <property type="entry name" value="transpos_IS110"/>
    <property type="match status" value="1"/>
</dbReference>
<dbReference type="Proteomes" id="UP000317176">
    <property type="component" value="Unassembled WGS sequence"/>
</dbReference>
<dbReference type="AlphaFoldDB" id="A0A562LQB5"/>
<keyword evidence="4" id="KW-1185">Reference proteome</keyword>
<dbReference type="InterPro" id="IPR002525">
    <property type="entry name" value="Transp_IS110-like_N"/>
</dbReference>
<dbReference type="EMBL" id="VLKL01000002">
    <property type="protein sequence ID" value="TWI09768.1"/>
    <property type="molecule type" value="Genomic_DNA"/>
</dbReference>